<evidence type="ECO:0008006" key="4">
    <source>
        <dbReference type="Google" id="ProtNLM"/>
    </source>
</evidence>
<feature type="chain" id="PRO_5019006720" description="DUF4369 domain-containing protein" evidence="1">
    <location>
        <begin position="23"/>
        <end position="254"/>
    </location>
</feature>
<dbReference type="Proteomes" id="UP000288227">
    <property type="component" value="Unassembled WGS sequence"/>
</dbReference>
<protein>
    <recommendedName>
        <fullName evidence="4">DUF4369 domain-containing protein</fullName>
    </recommendedName>
</protein>
<accession>A0A401U4T7</accession>
<proteinExistence type="predicted"/>
<keyword evidence="3" id="KW-1185">Reference proteome</keyword>
<name>A0A401U4T7_9BACT</name>
<evidence type="ECO:0000313" key="3">
    <source>
        <dbReference type="Proteomes" id="UP000288227"/>
    </source>
</evidence>
<feature type="signal peptide" evidence="1">
    <location>
        <begin position="1"/>
        <end position="22"/>
    </location>
</feature>
<dbReference type="EMBL" id="BHXQ01000001">
    <property type="protein sequence ID" value="GCC49889.1"/>
    <property type="molecule type" value="Genomic_DNA"/>
</dbReference>
<gene>
    <name evidence="2" type="ORF">SanaruYs_01030</name>
</gene>
<evidence type="ECO:0000256" key="1">
    <source>
        <dbReference type="SAM" id="SignalP"/>
    </source>
</evidence>
<reference evidence="2 3" key="1">
    <citation type="submission" date="2018-11" db="EMBL/GenBank/DDBJ databases">
        <title>Chryseotalea sanarue gen. nov., sp., nov., a member of the family Cytophagaceae, isolated from a brackish lake in Hamamatsu Japan.</title>
        <authorList>
            <person name="Maejima Y."/>
            <person name="Iino T."/>
            <person name="Muraguchi Y."/>
            <person name="Fukuda K."/>
            <person name="Ohkuma M."/>
            <person name="Moriuchi R."/>
            <person name="Dohra H."/>
            <person name="Kimbara K."/>
            <person name="Shintani M."/>
        </authorList>
    </citation>
    <scope>NUCLEOTIDE SEQUENCE [LARGE SCALE GENOMIC DNA]</scope>
    <source>
        <strain evidence="2 3">Ys</strain>
    </source>
</reference>
<comment type="caution">
    <text evidence="2">The sequence shown here is derived from an EMBL/GenBank/DDBJ whole genome shotgun (WGS) entry which is preliminary data.</text>
</comment>
<sequence length="254" mass="28657">MKHLFTYPLLTLFILLCNSATAQDYLITAKGDTLNGQVKIFVNGLDKRVQVSQPNKKKITYTILQVRGFVLEKEFYRPVKFADTYVFMKLLKQGYLSLYAFQMNGQLSYDGQYLLKMDGQGMEVPNLGFKRNMTRFLSECSELAAQIEEGKYGYSDLDEIINQFNACINDKTIAQSTKPKGLSNVNLDPWNALEVKVLNSALPDKNDAIDMIKDLKNKLEKGEQIPKFLSEALKAALKNDEGLTADLVKALEGL</sequence>
<organism evidence="2 3">
    <name type="scientific">Chryseotalea sanaruensis</name>
    <dbReference type="NCBI Taxonomy" id="2482724"/>
    <lineage>
        <taxon>Bacteria</taxon>
        <taxon>Pseudomonadati</taxon>
        <taxon>Bacteroidota</taxon>
        <taxon>Cytophagia</taxon>
        <taxon>Cytophagales</taxon>
        <taxon>Chryseotaleaceae</taxon>
        <taxon>Chryseotalea</taxon>
    </lineage>
</organism>
<keyword evidence="1" id="KW-0732">Signal</keyword>
<evidence type="ECO:0000313" key="2">
    <source>
        <dbReference type="EMBL" id="GCC49889.1"/>
    </source>
</evidence>
<dbReference type="AlphaFoldDB" id="A0A401U4T7"/>
<dbReference type="RefSeq" id="WP_127120556.1">
    <property type="nucleotide sequence ID" value="NZ_BHXQ01000001.1"/>
</dbReference>
<dbReference type="OrthoDB" id="980032at2"/>